<evidence type="ECO:0000313" key="1">
    <source>
        <dbReference type="EMBL" id="AYW49067.1"/>
    </source>
</evidence>
<sequence length="44" mass="5020">MSTFILSVMIFGFSAWAIYRQIKGKGHCEDCNTSCPVKHEQVKK</sequence>
<dbReference type="AlphaFoldDB" id="A0A3G5FFE9"/>
<proteinExistence type="predicted"/>
<protein>
    <submittedName>
        <fullName evidence="1">FeoB-associated Cys-rich membrane protein</fullName>
    </submittedName>
</protein>
<gene>
    <name evidence="1" type="ORF">C7H83_00310</name>
</gene>
<evidence type="ECO:0000313" key="2">
    <source>
        <dbReference type="Proteomes" id="UP000280475"/>
    </source>
</evidence>
<organism evidence="1 2">
    <name type="scientific">Tetragenococcus halophilus</name>
    <name type="common">Pediococcus halophilus</name>
    <dbReference type="NCBI Taxonomy" id="51669"/>
    <lineage>
        <taxon>Bacteria</taxon>
        <taxon>Bacillati</taxon>
        <taxon>Bacillota</taxon>
        <taxon>Bacilli</taxon>
        <taxon>Lactobacillales</taxon>
        <taxon>Enterococcaceae</taxon>
        <taxon>Tetragenococcus</taxon>
    </lineage>
</organism>
<dbReference type="Proteomes" id="UP000280475">
    <property type="component" value="Chromosome"/>
</dbReference>
<name>A0A3G5FFE9_TETHA</name>
<accession>A0A3G5FFE9</accession>
<dbReference type="EMBL" id="CP027768">
    <property type="protein sequence ID" value="AYW49067.1"/>
    <property type="molecule type" value="Genomic_DNA"/>
</dbReference>
<reference evidence="1 2" key="1">
    <citation type="journal article" date="2012" name="Int. J. Syst. Evol. Microbiol.">
        <title>Characterization of Tetragenococcus strains from sugar thick juice reveals a novel species, Tetragenococcus osmophilus sp. nov., and divides Tetragenococcus halophilus into two subspecies, T. halophilus subsp. halophilus subsp. nov. and T. halophilus subsp. flandriensis subsp. nov.</title>
        <authorList>
            <person name="Juste A."/>
            <person name="Van Trappen S."/>
            <person name="Verreth C."/>
            <person name="Cleenwerck I."/>
            <person name="De Vos P."/>
            <person name="Lievens B."/>
            <person name="Willems K.A."/>
        </authorList>
    </citation>
    <scope>NUCLEOTIDE SEQUENCE [LARGE SCALE GENOMIC DNA]</scope>
    <source>
        <strain evidence="1 2">LMG 26042</strain>
    </source>
</reference>